<proteinExistence type="predicted"/>
<protein>
    <submittedName>
        <fullName evidence="1">Uncharacterized protein</fullName>
    </submittedName>
</protein>
<accession>A0A1G7C6D5</accession>
<keyword evidence="2" id="KW-1185">Reference proteome</keyword>
<evidence type="ECO:0000313" key="1">
    <source>
        <dbReference type="EMBL" id="SDE34005.1"/>
    </source>
</evidence>
<dbReference type="EMBL" id="FNAI01000005">
    <property type="protein sequence ID" value="SDE34005.1"/>
    <property type="molecule type" value="Genomic_DNA"/>
</dbReference>
<sequence length="68" mass="7836">MVEVFKTNVQDMDESEVLIYIIQKQVPNSCITFDLDDCDNILRVEGEDISPKCVIDLLNTYGYLCEML</sequence>
<name>A0A1G7C6D5_9SPHI</name>
<evidence type="ECO:0000313" key="2">
    <source>
        <dbReference type="Proteomes" id="UP000199072"/>
    </source>
</evidence>
<organism evidence="1 2">
    <name type="scientific">Mucilaginibacter pineti</name>
    <dbReference type="NCBI Taxonomy" id="1391627"/>
    <lineage>
        <taxon>Bacteria</taxon>
        <taxon>Pseudomonadati</taxon>
        <taxon>Bacteroidota</taxon>
        <taxon>Sphingobacteriia</taxon>
        <taxon>Sphingobacteriales</taxon>
        <taxon>Sphingobacteriaceae</taxon>
        <taxon>Mucilaginibacter</taxon>
    </lineage>
</organism>
<gene>
    <name evidence="1" type="ORF">SAMN05216464_105276</name>
</gene>
<dbReference type="Proteomes" id="UP000199072">
    <property type="component" value="Unassembled WGS sequence"/>
</dbReference>
<dbReference type="STRING" id="1391627.SAMN05216464_105276"/>
<dbReference type="OrthoDB" id="1036397at2"/>
<dbReference type="RefSeq" id="WP_091149842.1">
    <property type="nucleotide sequence ID" value="NZ_FNAI01000005.1"/>
</dbReference>
<dbReference type="AlphaFoldDB" id="A0A1G7C6D5"/>
<reference evidence="1 2" key="1">
    <citation type="submission" date="2016-10" db="EMBL/GenBank/DDBJ databases">
        <authorList>
            <person name="de Groot N.N."/>
        </authorList>
    </citation>
    <scope>NUCLEOTIDE SEQUENCE [LARGE SCALE GENOMIC DNA]</scope>
    <source>
        <strain evidence="1 2">47C3B</strain>
    </source>
</reference>